<dbReference type="HOGENOM" id="CLU_1716069_0_0_1"/>
<protein>
    <submittedName>
        <fullName evidence="1">Uncharacterized protein</fullName>
    </submittedName>
</protein>
<reference evidence="1" key="2">
    <citation type="submission" date="2013-04" db="UniProtKB">
        <authorList>
            <consortium name="EnsemblPlants"/>
        </authorList>
    </citation>
    <scope>IDENTIFICATION</scope>
</reference>
<evidence type="ECO:0000313" key="2">
    <source>
        <dbReference type="Proteomes" id="UP000006038"/>
    </source>
</evidence>
<evidence type="ECO:0000313" key="1">
    <source>
        <dbReference type="EnsemblPlants" id="OB08G21560.1"/>
    </source>
</evidence>
<proteinExistence type="predicted"/>
<organism evidence="1">
    <name type="scientific">Oryza brachyantha</name>
    <name type="common">malo sina</name>
    <dbReference type="NCBI Taxonomy" id="4533"/>
    <lineage>
        <taxon>Eukaryota</taxon>
        <taxon>Viridiplantae</taxon>
        <taxon>Streptophyta</taxon>
        <taxon>Embryophyta</taxon>
        <taxon>Tracheophyta</taxon>
        <taxon>Spermatophyta</taxon>
        <taxon>Magnoliopsida</taxon>
        <taxon>Liliopsida</taxon>
        <taxon>Poales</taxon>
        <taxon>Poaceae</taxon>
        <taxon>BOP clade</taxon>
        <taxon>Oryzoideae</taxon>
        <taxon>Oryzeae</taxon>
        <taxon>Oryzinae</taxon>
        <taxon>Oryza</taxon>
    </lineage>
</organism>
<keyword evidence="2" id="KW-1185">Reference proteome</keyword>
<accession>J3MSS6</accession>
<reference evidence="1" key="1">
    <citation type="journal article" date="2013" name="Nat. Commun.">
        <title>Whole-genome sequencing of Oryza brachyantha reveals mechanisms underlying Oryza genome evolution.</title>
        <authorList>
            <person name="Chen J."/>
            <person name="Huang Q."/>
            <person name="Gao D."/>
            <person name="Wang J."/>
            <person name="Lang Y."/>
            <person name="Liu T."/>
            <person name="Li B."/>
            <person name="Bai Z."/>
            <person name="Luis Goicoechea J."/>
            <person name="Liang C."/>
            <person name="Chen C."/>
            <person name="Zhang W."/>
            <person name="Sun S."/>
            <person name="Liao Y."/>
            <person name="Zhang X."/>
            <person name="Yang L."/>
            <person name="Song C."/>
            <person name="Wang M."/>
            <person name="Shi J."/>
            <person name="Liu G."/>
            <person name="Liu J."/>
            <person name="Zhou H."/>
            <person name="Zhou W."/>
            <person name="Yu Q."/>
            <person name="An N."/>
            <person name="Chen Y."/>
            <person name="Cai Q."/>
            <person name="Wang B."/>
            <person name="Liu B."/>
            <person name="Min J."/>
            <person name="Huang Y."/>
            <person name="Wu H."/>
            <person name="Li Z."/>
            <person name="Zhang Y."/>
            <person name="Yin Y."/>
            <person name="Song W."/>
            <person name="Jiang J."/>
            <person name="Jackson S.A."/>
            <person name="Wing R.A."/>
            <person name="Wang J."/>
            <person name="Chen M."/>
        </authorList>
    </citation>
    <scope>NUCLEOTIDE SEQUENCE [LARGE SCALE GENOMIC DNA]</scope>
    <source>
        <strain evidence="1">cv. IRGC 101232</strain>
    </source>
</reference>
<dbReference type="AlphaFoldDB" id="J3MSS6"/>
<dbReference type="EnsemblPlants" id="OB08G21560.1">
    <property type="protein sequence ID" value="OB08G21560.1"/>
    <property type="gene ID" value="OB08G21560"/>
</dbReference>
<dbReference type="Gramene" id="OB08G21560.1">
    <property type="protein sequence ID" value="OB08G21560.1"/>
    <property type="gene ID" value="OB08G21560"/>
</dbReference>
<sequence length="153" mass="16769">MWRGGAATWPAVTLDRLPFKIVALRRCSLCDKEEVGGRRSRRHCQQWCYYYDAGEGVYLHVACVKRIARRRWQAGMESGCGGRIMLASEELMNVGGALNSIASSSSEARKVIGAAVRVIIAVIFGDQTAVEGDVSSSVALNLQWLTCLFGIQT</sequence>
<dbReference type="OMA" id="AGMESGC"/>
<dbReference type="Proteomes" id="UP000006038">
    <property type="component" value="Chromosome 8"/>
</dbReference>
<name>J3MSS6_ORYBR</name>